<dbReference type="PROSITE" id="PS00086">
    <property type="entry name" value="CYTOCHROME_P450"/>
    <property type="match status" value="1"/>
</dbReference>
<evidence type="ECO:0000256" key="4">
    <source>
        <dbReference type="ARBA" id="ARBA00022723"/>
    </source>
</evidence>
<comment type="caution">
    <text evidence="9">The sequence shown here is derived from an EMBL/GenBank/DDBJ whole genome shotgun (WGS) entry which is preliminary data.</text>
</comment>
<dbReference type="GO" id="GO:0005506">
    <property type="term" value="F:iron ion binding"/>
    <property type="evidence" value="ECO:0007669"/>
    <property type="project" value="InterPro"/>
</dbReference>
<organism evidence="9 11">
    <name type="scientific">Pyrenophora tritici-repentis</name>
    <dbReference type="NCBI Taxonomy" id="45151"/>
    <lineage>
        <taxon>Eukaryota</taxon>
        <taxon>Fungi</taxon>
        <taxon>Dikarya</taxon>
        <taxon>Ascomycota</taxon>
        <taxon>Pezizomycotina</taxon>
        <taxon>Dothideomycetes</taxon>
        <taxon>Pleosporomycetidae</taxon>
        <taxon>Pleosporales</taxon>
        <taxon>Pleosporineae</taxon>
        <taxon>Pleosporaceae</taxon>
        <taxon>Pyrenophora</taxon>
    </lineage>
</organism>
<dbReference type="InterPro" id="IPR001128">
    <property type="entry name" value="Cyt_P450"/>
</dbReference>
<gene>
    <name evidence="9" type="ORF">Ptr86124_013072</name>
    <name evidence="8" type="ORF">PtrM4_142430</name>
</gene>
<dbReference type="Proteomes" id="UP000249757">
    <property type="component" value="Unassembled WGS sequence"/>
</dbReference>
<dbReference type="AlphaFoldDB" id="A0A2W1D026"/>
<dbReference type="InterPro" id="IPR002401">
    <property type="entry name" value="Cyt_P450_E_grp-I"/>
</dbReference>
<evidence type="ECO:0000313" key="10">
    <source>
        <dbReference type="Proteomes" id="UP000245464"/>
    </source>
</evidence>
<evidence type="ECO:0000256" key="2">
    <source>
        <dbReference type="ARBA" id="ARBA00010617"/>
    </source>
</evidence>
<dbReference type="EMBL" id="NRDI02000030">
    <property type="protein sequence ID" value="KAI1507976.1"/>
    <property type="molecule type" value="Genomic_DNA"/>
</dbReference>
<keyword evidence="4 6" id="KW-0479">Metal-binding</keyword>
<accession>A0A2W1D026</accession>
<dbReference type="Pfam" id="PF00067">
    <property type="entry name" value="p450"/>
    <property type="match status" value="1"/>
</dbReference>
<dbReference type="PANTHER" id="PTHR24305:SF210">
    <property type="entry name" value="CYTOCHROME P450 MONOOXYGENASE ASQL-RELATED"/>
    <property type="match status" value="1"/>
</dbReference>
<keyword evidence="5 6" id="KW-0408">Iron</keyword>
<protein>
    <submittedName>
        <fullName evidence="8">CypX, Cytochrome P450</fullName>
    </submittedName>
    <submittedName>
        <fullName evidence="9">Cytochrome p450 3a17</fullName>
    </submittedName>
</protein>
<dbReference type="GO" id="GO:0016705">
    <property type="term" value="F:oxidoreductase activity, acting on paired donors, with incorporation or reduction of molecular oxygen"/>
    <property type="evidence" value="ECO:0007669"/>
    <property type="project" value="InterPro"/>
</dbReference>
<reference evidence="11" key="4">
    <citation type="journal article" date="2022" name="Microb. Genom.">
        <title>A global pangenome for the wheat fungal pathogen Pyrenophora tritici-repentis and prediction of effector protein structural homology.</title>
        <authorList>
            <person name="Moolhuijzen P.M."/>
            <person name="See P.T."/>
            <person name="Shi G."/>
            <person name="Powell H.R."/>
            <person name="Cockram J."/>
            <person name="Jorgensen L.N."/>
            <person name="Benslimane H."/>
            <person name="Strelkov S.E."/>
            <person name="Turner J."/>
            <person name="Liu Z."/>
            <person name="Moffat C.S."/>
        </authorList>
    </citation>
    <scope>NUCLEOTIDE SEQUENCE [LARGE SCALE GENOMIC DNA]</scope>
</reference>
<dbReference type="GO" id="GO:0020037">
    <property type="term" value="F:heme binding"/>
    <property type="evidence" value="ECO:0007669"/>
    <property type="project" value="InterPro"/>
</dbReference>
<evidence type="ECO:0000256" key="7">
    <source>
        <dbReference type="RuleBase" id="RU000461"/>
    </source>
</evidence>
<dbReference type="PRINTS" id="PR00463">
    <property type="entry name" value="EP450I"/>
</dbReference>
<evidence type="ECO:0000313" key="9">
    <source>
        <dbReference type="EMBL" id="KAI1507976.1"/>
    </source>
</evidence>
<dbReference type="Proteomes" id="UP000245464">
    <property type="component" value="Chromosome 8"/>
</dbReference>
<comment type="cofactor">
    <cofactor evidence="1 6">
        <name>heme</name>
        <dbReference type="ChEBI" id="CHEBI:30413"/>
    </cofactor>
</comment>
<evidence type="ECO:0000313" key="11">
    <source>
        <dbReference type="Proteomes" id="UP000249757"/>
    </source>
</evidence>
<reference evidence="8 10" key="1">
    <citation type="journal article" date="2018" name="BMC Genomics">
        <title>Comparative genomics of the wheat fungal pathogen Pyrenophora tritici-repentis reveals chromosomal variations and genome plasticity.</title>
        <authorList>
            <person name="Moolhuijzen P."/>
            <person name="See P.T."/>
            <person name="Hane J.K."/>
            <person name="Shi G."/>
            <person name="Liu Z."/>
            <person name="Oliver R.P."/>
            <person name="Moffat C.S."/>
        </authorList>
    </citation>
    <scope>NUCLEOTIDE SEQUENCE [LARGE SCALE GENOMIC DNA]</scope>
    <source>
        <strain evidence="8">M4</strain>
    </source>
</reference>
<dbReference type="InterPro" id="IPR050121">
    <property type="entry name" value="Cytochrome_P450_monoxygenase"/>
</dbReference>
<dbReference type="EMBL" id="NQIK02000008">
    <property type="protein sequence ID" value="KAF7567652.1"/>
    <property type="molecule type" value="Genomic_DNA"/>
</dbReference>
<dbReference type="GO" id="GO:0004497">
    <property type="term" value="F:monooxygenase activity"/>
    <property type="evidence" value="ECO:0007669"/>
    <property type="project" value="UniProtKB-KW"/>
</dbReference>
<proteinExistence type="inferred from homology"/>
<dbReference type="CDD" id="cd11058">
    <property type="entry name" value="CYP60B-like"/>
    <property type="match status" value="1"/>
</dbReference>
<evidence type="ECO:0000256" key="5">
    <source>
        <dbReference type="ARBA" id="ARBA00023004"/>
    </source>
</evidence>
<name>A0A2W1D026_9PLEO</name>
<evidence type="ECO:0000256" key="6">
    <source>
        <dbReference type="PIRSR" id="PIRSR602401-1"/>
    </source>
</evidence>
<dbReference type="OrthoDB" id="1470350at2759"/>
<reference evidence="9" key="2">
    <citation type="submission" date="2021-05" db="EMBL/GenBank/DDBJ databases">
        <authorList>
            <person name="Moolhuijzen P.M."/>
            <person name="Moffat C.S."/>
        </authorList>
    </citation>
    <scope>NUCLEOTIDE SEQUENCE</scope>
    <source>
        <strain evidence="9">86-124</strain>
    </source>
</reference>
<evidence type="ECO:0000256" key="1">
    <source>
        <dbReference type="ARBA" id="ARBA00001971"/>
    </source>
</evidence>
<dbReference type="Gene3D" id="1.10.630.10">
    <property type="entry name" value="Cytochrome P450"/>
    <property type="match status" value="1"/>
</dbReference>
<keyword evidence="11" id="KW-1185">Reference proteome</keyword>
<evidence type="ECO:0000313" key="8">
    <source>
        <dbReference type="EMBL" id="KAF7567652.1"/>
    </source>
</evidence>
<dbReference type="PANTHER" id="PTHR24305">
    <property type="entry name" value="CYTOCHROME P450"/>
    <property type="match status" value="1"/>
</dbReference>
<evidence type="ECO:0000256" key="3">
    <source>
        <dbReference type="ARBA" id="ARBA00022617"/>
    </source>
</evidence>
<keyword evidence="7" id="KW-0560">Oxidoreductase</keyword>
<keyword evidence="7" id="KW-0503">Monooxygenase</keyword>
<dbReference type="InterPro" id="IPR017972">
    <property type="entry name" value="Cyt_P450_CS"/>
</dbReference>
<sequence>MWYHQALAAVLLLLEICVVYALGLAIYRLYVHPLRKTPGPWHFAVSGLPLVIENQLKGRFVKTVLQLHEKYGDIVRTGPNSLSINGTIGWSEVFGFGRSNQPEFSHYDDFYQIGDKSNLSIFPSDRESHRRQRRILAHAFSDAAIKEQEALIMQYVDKLFVHLRKDAAQHQPTDMVKWFNFTTFDIIGDLAFGEPFDCLENSDYHPWVAMIFLGLKGNTQMLALLKMPALSWILRLVISKENMQKRLESKAMTDKKVEKRLALGSAPNGRKDFMTYILRHNDEKGMSHQEILGNSEALIVAGSETTASALSGLTYYITTNPQALERLQHEIRTAFSTEKEITMLSTAHLKYLTACIEEALRVYPPAPETPPRVSPGEYVNGYYIPKGTLITIFQWAVYHNPNNFVQPDAFIPERWLSPNHPFHDPQFNADKKAAFQPFSFGPRNCIGKNLAYNELRLIAARLFWNFDFVLQPESQGWPDKQKAFTVWEKIPLFVQLKQVERD</sequence>
<comment type="similarity">
    <text evidence="2 7">Belongs to the cytochrome P450 family.</text>
</comment>
<dbReference type="SUPFAM" id="SSF48264">
    <property type="entry name" value="Cytochrome P450"/>
    <property type="match status" value="1"/>
</dbReference>
<reference evidence="9" key="3">
    <citation type="journal article" date="2022" name="bioRxiv">
        <title>A global pangenome for the wheat fungal pathogen Pyrenophora tritici-repentis and prediction of effector protein structural homology.</title>
        <authorList>
            <person name="Moolhuijzen P."/>
            <person name="See P.T."/>
            <person name="Shi G."/>
            <person name="Powell H.R."/>
            <person name="Cockram J."/>
            <person name="Jorgensen L.N."/>
            <person name="Benslimane H."/>
            <person name="Strelkov S.E."/>
            <person name="Turner J."/>
            <person name="Liu Z."/>
            <person name="Moffat C.S."/>
        </authorList>
    </citation>
    <scope>NUCLEOTIDE SEQUENCE</scope>
    <source>
        <strain evidence="9">86-124</strain>
    </source>
</reference>
<dbReference type="PRINTS" id="PR00385">
    <property type="entry name" value="P450"/>
</dbReference>
<feature type="binding site" description="axial binding residue" evidence="6">
    <location>
        <position position="445"/>
    </location>
    <ligand>
        <name>heme</name>
        <dbReference type="ChEBI" id="CHEBI:30413"/>
    </ligand>
    <ligandPart>
        <name>Fe</name>
        <dbReference type="ChEBI" id="CHEBI:18248"/>
    </ligandPart>
</feature>
<dbReference type="OMA" id="MIPELMW"/>
<keyword evidence="3 6" id="KW-0349">Heme</keyword>
<dbReference type="InterPro" id="IPR036396">
    <property type="entry name" value="Cyt_P450_sf"/>
</dbReference>